<organism evidence="7 8">
    <name type="scientific">Stichopus japonicus</name>
    <name type="common">Sea cucumber</name>
    <dbReference type="NCBI Taxonomy" id="307972"/>
    <lineage>
        <taxon>Eukaryota</taxon>
        <taxon>Metazoa</taxon>
        <taxon>Echinodermata</taxon>
        <taxon>Eleutherozoa</taxon>
        <taxon>Echinozoa</taxon>
        <taxon>Holothuroidea</taxon>
        <taxon>Aspidochirotacea</taxon>
        <taxon>Aspidochirotida</taxon>
        <taxon>Stichopodidae</taxon>
        <taxon>Apostichopus</taxon>
    </lineage>
</organism>
<evidence type="ECO:0000313" key="7">
    <source>
        <dbReference type="EMBL" id="PIK51341.1"/>
    </source>
</evidence>
<protein>
    <submittedName>
        <fullName evidence="7">Putative NLR family CARD domain-containing protein 4</fullName>
    </submittedName>
</protein>
<dbReference type="Proteomes" id="UP000230750">
    <property type="component" value="Unassembled WGS sequence"/>
</dbReference>
<accession>A0A2G8KTL4</accession>
<dbReference type="PANTHER" id="PTHR46312:SF2">
    <property type="entry name" value="NUCLEOTIDE-BINDING OLIGOMERIZATION DOMAIN-CONTAINING PROTEIN 2-LIKE"/>
    <property type="match status" value="1"/>
</dbReference>
<dbReference type="InterPro" id="IPR013783">
    <property type="entry name" value="Ig-like_fold"/>
</dbReference>
<gene>
    <name evidence="7" type="ORF">BSL78_11778</name>
</gene>
<feature type="compositionally biased region" description="Basic and acidic residues" evidence="2">
    <location>
        <begin position="1149"/>
        <end position="1160"/>
    </location>
</feature>
<evidence type="ECO:0000256" key="2">
    <source>
        <dbReference type="SAM" id="MobiDB-lite"/>
    </source>
</evidence>
<keyword evidence="3" id="KW-1133">Transmembrane helix</keyword>
<evidence type="ECO:0000256" key="3">
    <source>
        <dbReference type="SAM" id="Phobius"/>
    </source>
</evidence>
<sequence>MEWLVLTLIFITTVNQNRCNAFQYLEIGKRGTIKCSVNGTFNAVLWYISNEEEAVAVFKESEKSGEGYERGEYDIDKDGSLVILNVTTQHDKVFRVKQVIQLTERYVEHTVVARTTVAPDTSYPVITNCEMTNNVCFKQVDKDNLFDCVVQNTRPAVELNWISASTTTDDITTSSVVVAENNVTYTTQSTLSYSYRHYPRLSIFTCQAFSVAPNMMATSSTLIIEKTFDFSSLVATQKYIEMHSKLDLDCTSDINYSILVWKKSSRMDGIFENILYSINDGTHYFTSGYEFGTAGNLSVSEVAVKDEGFFVCLYTNGLIEGMKLYNVSVYVYPSPLYPVIEECKQRGNNCTVYAKFGDSLTCTIHRIRPKVHLVLQAYQKDSPVTFELQQLFVEQNGESYDVSISSVIQLLPQYEYSFRESRVTVECRVIGPYEDLVYKSSKLDLLLPSAYEESGNTGVPLEIRRVIFIIAAVGLFLFLIILGLSCVLRKGKRQTKNEGNDVTSKHEEDIELLQVNDAKEEEDKTSKGDEVKMTPEQEIDRFISHIEKKYQKLYNSVETIPYVRDRMRCVDNIFVDSGIMIRESNEESKSRKLESYEDIFDNENMENSRIFVIEGEPGYGKSTLARKILYDWCHDPSFRLSSVNILIFLPMRQLGGTNSIFEAIRKLLLQGSEPWLNEIDVEGMLRKPAMPSVLILLDGYDEYPDRDTKYTYIEEILQGRQLEHLRVMVTTRLSYMTDKYLRKSLWVRLTGFDEKAGQTYITKSVFNSNMKKGSKFMDILQSNSILKHLSKVPLFFVMFAHMTHEDKTFKSLTSVTEVFKKIVSSFHVHMKAKLLNPEEISSFEHLQKFHDKLDEIAFEWLLNGTNQLKAVGIKLKLGKDLYNHYVKIGILVEESSDCFGNAHGGKIVRFFHKIFCEWYAAHYLANHLSARGANDLELLQGMDPMQLQHVFRFACGLSKVAGEKIIKYLEGIVEGKTFAIVCMAEHDKTSKRFNETLEALTSSGKTYIHGRDSNLLQWSTVCTLEAAGSRSIRIECIVLDQAFARTEEDGIVLTSGTRLPPISTLEAIWIETEDGREFSDNDVGKVLSYMSQSKRTKTVHFQNCLLPMQISKIHLKSSDGIKTVDAKVLERMKSETTKLKKIRNKINHSDTDFDEKKPHTTDGIIKSNKPECINNKNKQRSLIQLLHIASRKKVIIKLLSLYKSYRKVDKDKIVLESGISLPNFGTAERVQVDTEIGGN</sequence>
<feature type="domain" description="Ig-like" evidence="5">
    <location>
        <begin position="124"/>
        <end position="223"/>
    </location>
</feature>
<dbReference type="InterPro" id="IPR036179">
    <property type="entry name" value="Ig-like_dom_sf"/>
</dbReference>
<evidence type="ECO:0000256" key="4">
    <source>
        <dbReference type="SAM" id="SignalP"/>
    </source>
</evidence>
<dbReference type="InterPro" id="IPR007111">
    <property type="entry name" value="NACHT_NTPase"/>
</dbReference>
<feature type="domain" description="NACHT" evidence="6">
    <location>
        <begin position="609"/>
        <end position="732"/>
    </location>
</feature>
<dbReference type="AlphaFoldDB" id="A0A2G8KTL4"/>
<dbReference type="Pfam" id="PF05729">
    <property type="entry name" value="NACHT"/>
    <property type="match status" value="1"/>
</dbReference>
<evidence type="ECO:0000259" key="5">
    <source>
        <dbReference type="PROSITE" id="PS50835"/>
    </source>
</evidence>
<dbReference type="SUPFAM" id="SSF48726">
    <property type="entry name" value="Immunoglobulin"/>
    <property type="match status" value="2"/>
</dbReference>
<dbReference type="EMBL" id="MRZV01000378">
    <property type="protein sequence ID" value="PIK51341.1"/>
    <property type="molecule type" value="Genomic_DNA"/>
</dbReference>
<name>A0A2G8KTL4_STIJA</name>
<keyword evidence="1" id="KW-1015">Disulfide bond</keyword>
<feature type="region of interest" description="Disordered" evidence="2">
    <location>
        <begin position="1149"/>
        <end position="1168"/>
    </location>
</feature>
<dbReference type="PROSITE" id="PS50837">
    <property type="entry name" value="NACHT"/>
    <property type="match status" value="1"/>
</dbReference>
<dbReference type="PROSITE" id="PS50835">
    <property type="entry name" value="IG_LIKE"/>
    <property type="match status" value="1"/>
</dbReference>
<keyword evidence="8" id="KW-1185">Reference proteome</keyword>
<feature type="transmembrane region" description="Helical" evidence="3">
    <location>
        <begin position="466"/>
        <end position="488"/>
    </location>
</feature>
<dbReference type="InterPro" id="IPR013162">
    <property type="entry name" value="CD80_C2-set"/>
</dbReference>
<comment type="caution">
    <text evidence="7">The sequence shown here is derived from an EMBL/GenBank/DDBJ whole genome shotgun (WGS) entry which is preliminary data.</text>
</comment>
<dbReference type="OrthoDB" id="6353903at2759"/>
<dbReference type="Gene3D" id="3.40.50.300">
    <property type="entry name" value="P-loop containing nucleotide triphosphate hydrolases"/>
    <property type="match status" value="1"/>
</dbReference>
<evidence type="ECO:0000256" key="1">
    <source>
        <dbReference type="ARBA" id="ARBA00023157"/>
    </source>
</evidence>
<proteinExistence type="predicted"/>
<evidence type="ECO:0000313" key="8">
    <source>
        <dbReference type="Proteomes" id="UP000230750"/>
    </source>
</evidence>
<dbReference type="InterPro" id="IPR027417">
    <property type="entry name" value="P-loop_NTPase"/>
</dbReference>
<dbReference type="InterPro" id="IPR007110">
    <property type="entry name" value="Ig-like_dom"/>
</dbReference>
<evidence type="ECO:0000259" key="6">
    <source>
        <dbReference type="PROSITE" id="PS50837"/>
    </source>
</evidence>
<keyword evidence="3" id="KW-0812">Transmembrane</keyword>
<keyword evidence="4" id="KW-0732">Signal</keyword>
<feature type="chain" id="PRO_5013950117" evidence="4">
    <location>
        <begin position="17"/>
        <end position="1239"/>
    </location>
</feature>
<dbReference type="STRING" id="307972.A0A2G8KTL4"/>
<dbReference type="Pfam" id="PF08205">
    <property type="entry name" value="C2-set_2"/>
    <property type="match status" value="1"/>
</dbReference>
<reference evidence="7 8" key="1">
    <citation type="journal article" date="2017" name="PLoS Biol.">
        <title>The sea cucumber genome provides insights into morphological evolution and visceral regeneration.</title>
        <authorList>
            <person name="Zhang X."/>
            <person name="Sun L."/>
            <person name="Yuan J."/>
            <person name="Sun Y."/>
            <person name="Gao Y."/>
            <person name="Zhang L."/>
            <person name="Li S."/>
            <person name="Dai H."/>
            <person name="Hamel J.F."/>
            <person name="Liu C."/>
            <person name="Yu Y."/>
            <person name="Liu S."/>
            <person name="Lin W."/>
            <person name="Guo K."/>
            <person name="Jin S."/>
            <person name="Xu P."/>
            <person name="Storey K.B."/>
            <person name="Huan P."/>
            <person name="Zhang T."/>
            <person name="Zhou Y."/>
            <person name="Zhang J."/>
            <person name="Lin C."/>
            <person name="Li X."/>
            <person name="Xing L."/>
            <person name="Huo D."/>
            <person name="Sun M."/>
            <person name="Wang L."/>
            <person name="Mercier A."/>
            <person name="Li F."/>
            <person name="Yang H."/>
            <person name="Xiang J."/>
        </authorList>
    </citation>
    <scope>NUCLEOTIDE SEQUENCE [LARGE SCALE GENOMIC DNA]</scope>
    <source>
        <strain evidence="7">Shaxun</strain>
        <tissue evidence="7">Muscle</tissue>
    </source>
</reference>
<dbReference type="PANTHER" id="PTHR46312">
    <property type="entry name" value="NACHT DOMAIN-CONTAINING PROTEIN"/>
    <property type="match status" value="1"/>
</dbReference>
<keyword evidence="3" id="KW-0472">Membrane</keyword>
<dbReference type="Gene3D" id="2.60.40.10">
    <property type="entry name" value="Immunoglobulins"/>
    <property type="match status" value="1"/>
</dbReference>
<dbReference type="SUPFAM" id="SSF52540">
    <property type="entry name" value="P-loop containing nucleoside triphosphate hydrolases"/>
    <property type="match status" value="1"/>
</dbReference>
<feature type="signal peptide" evidence="4">
    <location>
        <begin position="1"/>
        <end position="16"/>
    </location>
</feature>